<dbReference type="OrthoDB" id="9807486at2"/>
<comment type="similarity">
    <text evidence="1">Belongs to the UPF0301 (AlgH) family.</text>
</comment>
<sequence>MRLEYDKNIPDPQNGDLLISEPFLHDPNFDRTVILVCENGEEGTFGLVVNKMTDLLLDEVMNESFDLNGFNGRLNLGGPVEQNTLHYIHRIQTPVEGAIEIGEGLYWSGNYEQIKAMISNGEVAENEIKFFLGYSGWSEGQLRKELDSQSWFVKPKATARQIFDLNEDELWKSILKEMGGKYKVFSNYPADPRLN</sequence>
<gene>
    <name evidence="2" type="ORF">OB69_14360</name>
</gene>
<dbReference type="InterPro" id="IPR003774">
    <property type="entry name" value="AlgH-like"/>
</dbReference>
<accession>A0A0L8AHP1</accession>
<dbReference type="Gene3D" id="3.40.1740.10">
    <property type="entry name" value="VC0467-like"/>
    <property type="match status" value="1"/>
</dbReference>
<evidence type="ECO:0000313" key="2">
    <source>
        <dbReference type="EMBL" id="KOF01919.1"/>
    </source>
</evidence>
<dbReference type="SUPFAM" id="SSF143456">
    <property type="entry name" value="VC0467-like"/>
    <property type="match status" value="1"/>
</dbReference>
<proteinExistence type="inferred from homology"/>
<dbReference type="PANTHER" id="PTHR30327:SF1">
    <property type="entry name" value="UPF0301 PROTEIN YQGE"/>
    <property type="match status" value="1"/>
</dbReference>
<keyword evidence="3" id="KW-1185">Reference proteome</keyword>
<organism evidence="2 3">
    <name type="scientific">Roseivirga seohaensis subsp. aquiponti</name>
    <dbReference type="NCBI Taxonomy" id="1566026"/>
    <lineage>
        <taxon>Bacteria</taxon>
        <taxon>Pseudomonadati</taxon>
        <taxon>Bacteroidota</taxon>
        <taxon>Cytophagia</taxon>
        <taxon>Cytophagales</taxon>
        <taxon>Roseivirgaceae</taxon>
        <taxon>Roseivirga</taxon>
    </lineage>
</organism>
<dbReference type="Pfam" id="PF02622">
    <property type="entry name" value="DUF179"/>
    <property type="match status" value="1"/>
</dbReference>
<reference evidence="3" key="1">
    <citation type="submission" date="2014-11" db="EMBL/GenBank/DDBJ databases">
        <title>Genome sequencing of Roseivirga sp. D-25.</title>
        <authorList>
            <person name="Selvaratnam C."/>
            <person name="Thevarajoo S."/>
            <person name="Goh K.M."/>
            <person name="Eee R."/>
            <person name="Chan K.-G."/>
            <person name="Chong C.S."/>
        </authorList>
    </citation>
    <scope>NUCLEOTIDE SEQUENCE [LARGE SCALE GENOMIC DNA]</scope>
    <source>
        <strain evidence="3">D-25</strain>
    </source>
</reference>
<dbReference type="PATRIC" id="fig|1566026.4.peg.1183"/>
<protein>
    <submittedName>
        <fullName evidence="2">Uncharacterized protein</fullName>
    </submittedName>
</protein>
<dbReference type="EMBL" id="JSVA01000017">
    <property type="protein sequence ID" value="KOF01919.1"/>
    <property type="molecule type" value="Genomic_DNA"/>
</dbReference>
<dbReference type="Proteomes" id="UP000036908">
    <property type="component" value="Unassembled WGS sequence"/>
</dbReference>
<dbReference type="GO" id="GO:0005829">
    <property type="term" value="C:cytosol"/>
    <property type="evidence" value="ECO:0007669"/>
    <property type="project" value="TreeGrafter"/>
</dbReference>
<name>A0A0L8AHP1_9BACT</name>
<evidence type="ECO:0000313" key="3">
    <source>
        <dbReference type="Proteomes" id="UP000036908"/>
    </source>
</evidence>
<dbReference type="RefSeq" id="WP_053224437.1">
    <property type="nucleotide sequence ID" value="NZ_JSVA01000017.1"/>
</dbReference>
<comment type="caution">
    <text evidence="2">The sequence shown here is derived from an EMBL/GenBank/DDBJ whole genome shotgun (WGS) entry which is preliminary data.</text>
</comment>
<dbReference type="PANTHER" id="PTHR30327">
    <property type="entry name" value="UNCHARACTERIZED PROTEIN YQGE"/>
    <property type="match status" value="1"/>
</dbReference>
<evidence type="ECO:0000256" key="1">
    <source>
        <dbReference type="ARBA" id="ARBA00009600"/>
    </source>
</evidence>
<dbReference type="AlphaFoldDB" id="A0A0L8AHP1"/>